<proteinExistence type="inferred from homology"/>
<evidence type="ECO:0000256" key="4">
    <source>
        <dbReference type="ARBA" id="ARBA00022679"/>
    </source>
</evidence>
<evidence type="ECO:0000256" key="1">
    <source>
        <dbReference type="ARBA" id="ARBA00004141"/>
    </source>
</evidence>
<dbReference type="PANTHER" id="PTHR31595:SF57">
    <property type="entry name" value="OS04G0481900 PROTEIN"/>
    <property type="match status" value="1"/>
</dbReference>
<dbReference type="InterPro" id="IPR032805">
    <property type="entry name" value="Wax_synthase_dom"/>
</dbReference>
<dbReference type="GO" id="GO:0016020">
    <property type="term" value="C:membrane"/>
    <property type="evidence" value="ECO:0007669"/>
    <property type="project" value="UniProtKB-SubCell"/>
</dbReference>
<dbReference type="OrthoDB" id="1077582at2759"/>
<keyword evidence="6 8" id="KW-1133">Transmembrane helix</keyword>
<dbReference type="InterPro" id="IPR044851">
    <property type="entry name" value="Wax_synthase"/>
</dbReference>
<dbReference type="PANTHER" id="PTHR31595">
    <property type="entry name" value="LONG-CHAIN-ALCOHOL O-FATTY-ACYLTRANSFERASE 3-RELATED"/>
    <property type="match status" value="1"/>
</dbReference>
<reference evidence="10" key="1">
    <citation type="submission" date="2020-11" db="EMBL/GenBank/DDBJ databases">
        <authorList>
            <consortium name="DOE Joint Genome Institute"/>
            <person name="Ahrendt S."/>
            <person name="Riley R."/>
            <person name="Andreopoulos W."/>
            <person name="Labutti K."/>
            <person name="Pangilinan J."/>
            <person name="Ruiz-Duenas F.J."/>
            <person name="Barrasa J.M."/>
            <person name="Sanchez-Garcia M."/>
            <person name="Camarero S."/>
            <person name="Miyauchi S."/>
            <person name="Serrano A."/>
            <person name="Linde D."/>
            <person name="Babiker R."/>
            <person name="Drula E."/>
            <person name="Ayuso-Fernandez I."/>
            <person name="Pacheco R."/>
            <person name="Padilla G."/>
            <person name="Ferreira P."/>
            <person name="Barriuso J."/>
            <person name="Kellner H."/>
            <person name="Castanera R."/>
            <person name="Alfaro M."/>
            <person name="Ramirez L."/>
            <person name="Pisabarro A.G."/>
            <person name="Kuo A."/>
            <person name="Tritt A."/>
            <person name="Lipzen A."/>
            <person name="He G."/>
            <person name="Yan M."/>
            <person name="Ng V."/>
            <person name="Cullen D."/>
            <person name="Martin F."/>
            <person name="Rosso M.-N."/>
            <person name="Henrissat B."/>
            <person name="Hibbett D."/>
            <person name="Martinez A.T."/>
            <person name="Grigoriev I.V."/>
        </authorList>
    </citation>
    <scope>NUCLEOTIDE SEQUENCE</scope>
    <source>
        <strain evidence="10">CBS 247.69</strain>
    </source>
</reference>
<evidence type="ECO:0000256" key="5">
    <source>
        <dbReference type="ARBA" id="ARBA00022692"/>
    </source>
</evidence>
<evidence type="ECO:0000313" key="10">
    <source>
        <dbReference type="EMBL" id="KAF9468488.1"/>
    </source>
</evidence>
<name>A0A9P6CQC1_9AGAR</name>
<accession>A0A9P6CQC1</accession>
<evidence type="ECO:0000256" key="8">
    <source>
        <dbReference type="SAM" id="Phobius"/>
    </source>
</evidence>
<feature type="transmembrane region" description="Helical" evidence="8">
    <location>
        <begin position="30"/>
        <end position="51"/>
    </location>
</feature>
<comment type="caution">
    <text evidence="10">The sequence shown here is derived from an EMBL/GenBank/DDBJ whole genome shotgun (WGS) entry which is preliminary data.</text>
</comment>
<dbReference type="AlphaFoldDB" id="A0A9P6CQC1"/>
<evidence type="ECO:0000256" key="7">
    <source>
        <dbReference type="ARBA" id="ARBA00023136"/>
    </source>
</evidence>
<dbReference type="GO" id="GO:0008374">
    <property type="term" value="F:O-acyltransferase activity"/>
    <property type="evidence" value="ECO:0007669"/>
    <property type="project" value="InterPro"/>
</dbReference>
<dbReference type="Pfam" id="PF13813">
    <property type="entry name" value="MBOAT_2"/>
    <property type="match status" value="1"/>
</dbReference>
<feature type="domain" description="Wax synthase" evidence="9">
    <location>
        <begin position="269"/>
        <end position="347"/>
    </location>
</feature>
<dbReference type="Proteomes" id="UP000807353">
    <property type="component" value="Unassembled WGS sequence"/>
</dbReference>
<protein>
    <recommendedName>
        <fullName evidence="9">Wax synthase domain-containing protein</fullName>
    </recommendedName>
</protein>
<gene>
    <name evidence="10" type="ORF">BDZ94DRAFT_664427</name>
</gene>
<comment type="subcellular location">
    <subcellularLocation>
        <location evidence="1">Membrane</location>
        <topology evidence="1">Multi-pass membrane protein</topology>
    </subcellularLocation>
</comment>
<keyword evidence="7 8" id="KW-0472">Membrane</keyword>
<comment type="pathway">
    <text evidence="2">Secondary metabolite biosynthesis.</text>
</comment>
<feature type="transmembrane region" description="Helical" evidence="8">
    <location>
        <begin position="58"/>
        <end position="77"/>
    </location>
</feature>
<keyword evidence="5 8" id="KW-0812">Transmembrane</keyword>
<keyword evidence="11" id="KW-1185">Reference proteome</keyword>
<evidence type="ECO:0000313" key="11">
    <source>
        <dbReference type="Proteomes" id="UP000807353"/>
    </source>
</evidence>
<evidence type="ECO:0000256" key="6">
    <source>
        <dbReference type="ARBA" id="ARBA00022989"/>
    </source>
</evidence>
<evidence type="ECO:0000256" key="3">
    <source>
        <dbReference type="ARBA" id="ARBA00007282"/>
    </source>
</evidence>
<dbReference type="GO" id="GO:0006629">
    <property type="term" value="P:lipid metabolic process"/>
    <property type="evidence" value="ECO:0007669"/>
    <property type="project" value="InterPro"/>
</dbReference>
<evidence type="ECO:0000259" key="9">
    <source>
        <dbReference type="Pfam" id="PF13813"/>
    </source>
</evidence>
<comment type="similarity">
    <text evidence="3">Belongs to the wax synthase family.</text>
</comment>
<keyword evidence="4" id="KW-0808">Transferase</keyword>
<sequence length="393" mass="44433">MSPSLYNELYFAVHRALRTVIPDLQDRIPITWHTAPYPFILYVPFIFMAYLARRQDTYIVRLLLLPITLCGIVAAAYRYVWTIPDLNVYNWGQCLLAAVTIAKSLEYAFTQVGMLKIGEIRPGLVKGKRSPAIQVNRPSHHTITPWLYDAVELAHTLRGLGWKFGQGVHIPKETRPLERIPFLSATLRSFITNFLLLDLLECIIKLFPGVGSPIGGSIFYPNLSPIPRYLISTLIHIMTGTSILFGFKMVYDLITLIAVSVLNSSPTCWPPVTDHPWTADSMHAFWARNWHQLLRQTFLVLGGYPGKWIAGDLGMLLGTFIASGLFHECAMYSMGRGFDHTVSIFFTLQGPVLVLERVWREVTGRRVGGWVGRLWVYSILFLGAQPMGTLNHT</sequence>
<organism evidence="10 11">
    <name type="scientific">Collybia nuda</name>
    <dbReference type="NCBI Taxonomy" id="64659"/>
    <lineage>
        <taxon>Eukaryota</taxon>
        <taxon>Fungi</taxon>
        <taxon>Dikarya</taxon>
        <taxon>Basidiomycota</taxon>
        <taxon>Agaricomycotina</taxon>
        <taxon>Agaricomycetes</taxon>
        <taxon>Agaricomycetidae</taxon>
        <taxon>Agaricales</taxon>
        <taxon>Tricholomatineae</taxon>
        <taxon>Clitocybaceae</taxon>
        <taxon>Collybia</taxon>
    </lineage>
</organism>
<evidence type="ECO:0000256" key="2">
    <source>
        <dbReference type="ARBA" id="ARBA00005179"/>
    </source>
</evidence>
<dbReference type="EMBL" id="MU150232">
    <property type="protein sequence ID" value="KAF9468488.1"/>
    <property type="molecule type" value="Genomic_DNA"/>
</dbReference>